<name>A0A914UQ15_9BILA</name>
<evidence type="ECO:0000313" key="1">
    <source>
        <dbReference type="Proteomes" id="UP000887566"/>
    </source>
</evidence>
<dbReference type="Proteomes" id="UP000887566">
    <property type="component" value="Unplaced"/>
</dbReference>
<reference evidence="2" key="1">
    <citation type="submission" date="2022-11" db="UniProtKB">
        <authorList>
            <consortium name="WormBaseParasite"/>
        </authorList>
    </citation>
    <scope>IDENTIFICATION</scope>
</reference>
<accession>A0A914UQ15</accession>
<organism evidence="1 2">
    <name type="scientific">Plectus sambesii</name>
    <dbReference type="NCBI Taxonomy" id="2011161"/>
    <lineage>
        <taxon>Eukaryota</taxon>
        <taxon>Metazoa</taxon>
        <taxon>Ecdysozoa</taxon>
        <taxon>Nematoda</taxon>
        <taxon>Chromadorea</taxon>
        <taxon>Plectida</taxon>
        <taxon>Plectina</taxon>
        <taxon>Plectoidea</taxon>
        <taxon>Plectidae</taxon>
        <taxon>Plectus</taxon>
    </lineage>
</organism>
<dbReference type="WBParaSite" id="PSAMB.scaffold116size76799.g2351.t1">
    <property type="protein sequence ID" value="PSAMB.scaffold116size76799.g2351.t1"/>
    <property type="gene ID" value="PSAMB.scaffold116size76799.g2351"/>
</dbReference>
<evidence type="ECO:0000313" key="2">
    <source>
        <dbReference type="WBParaSite" id="PSAMB.scaffold116size76799.g2351.t1"/>
    </source>
</evidence>
<proteinExistence type="predicted"/>
<dbReference type="AlphaFoldDB" id="A0A914UQ15"/>
<sequence>MDTLVLSAEGTGATHFGSPMKQASFWSGSRDALAVASGQLLKRESECDLDRLRAAHSDGPGLLGVAPPSSSLAANLQVIFRCTLVTRSRRLTDCV</sequence>
<keyword evidence="1" id="KW-1185">Reference proteome</keyword>
<protein>
    <submittedName>
        <fullName evidence="2">Uncharacterized protein</fullName>
    </submittedName>
</protein>